<dbReference type="Gene3D" id="3.30.420.10">
    <property type="entry name" value="Ribonuclease H-like superfamily/Ribonuclease H"/>
    <property type="match status" value="1"/>
</dbReference>
<dbReference type="InterPro" id="IPR000305">
    <property type="entry name" value="GIY-YIG_endonuc"/>
</dbReference>
<sequence>MRGLTGTKFNNTAKVGESVDLTPARMHREGSAAPTEEQLTFDVLGPSLFDVTFVVVDLETTGGKPGLNAITEFGAVKVRGGDVIDEFTTLVNPGVVIPPQITVLTGITNSMVALAPDISEVMPNFLRFIGDDPDLVLVAHNANFDIGHLRGACAELGLEFPKRKIVDTVRLARKTFTRDETPNYKLATLARLCGAEVQPTHRALDDARATVDVLHAILSRLGGIGVTHLADLMTATDAVPQHRRAKAHLADGLPRGAGVYKFIGPGGEVLYVGTSVNVYKRVRQYFTAAEKRKRIAEMVDLAVALEALPTATTLEASVVEVRLIDELDPPYNRRSRRTQTRPWIMLTDEPHPRLKVARKIKRSDMDRALGPFTSNRQARNAVELLESVSGLRSCSQRLAKEPDGHAACHLFELGSCSAPCLTGAAQGTELSQVKHALAGRVRAIAESSLAKIKALAKTQRYEQAAGERDRLYCLVGGAKNFEEFFSLVGNQRIIAANLVGQRWEVAIFDYGVLRVSATTRDGEAPEELANFLDLTHEVLEEPEFASQHVSHDEVRIVSQWMFRDSVRILKATQPELLVRSLHGGYSICLPKR</sequence>
<dbReference type="EMBL" id="JAUSQX010000001">
    <property type="protein sequence ID" value="MDP9807108.1"/>
    <property type="molecule type" value="Genomic_DNA"/>
</dbReference>
<dbReference type="Gene3D" id="3.40.1440.10">
    <property type="entry name" value="GIY-YIG endonuclease"/>
    <property type="match status" value="1"/>
</dbReference>
<feature type="domain" description="GIY-YIG" evidence="1">
    <location>
        <begin position="255"/>
        <end position="333"/>
    </location>
</feature>
<dbReference type="Pfam" id="PF00929">
    <property type="entry name" value="RNase_T"/>
    <property type="match status" value="1"/>
</dbReference>
<evidence type="ECO:0000313" key="3">
    <source>
        <dbReference type="Proteomes" id="UP001243212"/>
    </source>
</evidence>
<dbReference type="CDD" id="cd06127">
    <property type="entry name" value="DEDDh"/>
    <property type="match status" value="1"/>
</dbReference>
<protein>
    <submittedName>
        <fullName evidence="2">DNA polymerase-3 subunit epsilon</fullName>
        <ecNumber evidence="2">2.7.7.7</ecNumber>
    </submittedName>
</protein>
<keyword evidence="3" id="KW-1185">Reference proteome</keyword>
<dbReference type="Proteomes" id="UP001243212">
    <property type="component" value="Unassembled WGS sequence"/>
</dbReference>
<dbReference type="GO" id="GO:0003887">
    <property type="term" value="F:DNA-directed DNA polymerase activity"/>
    <property type="evidence" value="ECO:0007669"/>
    <property type="project" value="UniProtKB-EC"/>
</dbReference>
<dbReference type="EC" id="2.7.7.7" evidence="2"/>
<dbReference type="SMART" id="SM00479">
    <property type="entry name" value="EXOIII"/>
    <property type="match status" value="1"/>
</dbReference>
<dbReference type="RefSeq" id="WP_307683281.1">
    <property type="nucleotide sequence ID" value="NZ_JAUSQX010000001.1"/>
</dbReference>
<evidence type="ECO:0000259" key="1">
    <source>
        <dbReference type="PROSITE" id="PS50164"/>
    </source>
</evidence>
<proteinExistence type="predicted"/>
<dbReference type="InterPro" id="IPR050066">
    <property type="entry name" value="UvrABC_protein_C"/>
</dbReference>
<comment type="caution">
    <text evidence="2">The sequence shown here is derived from an EMBL/GenBank/DDBJ whole genome shotgun (WGS) entry which is preliminary data.</text>
</comment>
<dbReference type="SMART" id="SM00465">
    <property type="entry name" value="GIYc"/>
    <property type="match status" value="1"/>
</dbReference>
<organism evidence="2 3">
    <name type="scientific">Trueperella bonasi</name>
    <dbReference type="NCBI Taxonomy" id="312286"/>
    <lineage>
        <taxon>Bacteria</taxon>
        <taxon>Bacillati</taxon>
        <taxon>Actinomycetota</taxon>
        <taxon>Actinomycetes</taxon>
        <taxon>Actinomycetales</taxon>
        <taxon>Actinomycetaceae</taxon>
        <taxon>Trueperella</taxon>
    </lineage>
</organism>
<dbReference type="PROSITE" id="PS50164">
    <property type="entry name" value="GIY_YIG"/>
    <property type="match status" value="1"/>
</dbReference>
<dbReference type="SUPFAM" id="SSF82771">
    <property type="entry name" value="GIY-YIG endonuclease"/>
    <property type="match status" value="1"/>
</dbReference>
<evidence type="ECO:0000313" key="2">
    <source>
        <dbReference type="EMBL" id="MDP9807108.1"/>
    </source>
</evidence>
<name>A0ABT9NJU5_9ACTO</name>
<dbReference type="InterPro" id="IPR012337">
    <property type="entry name" value="RNaseH-like_sf"/>
</dbReference>
<reference evidence="2 3" key="1">
    <citation type="submission" date="2023-07" db="EMBL/GenBank/DDBJ databases">
        <title>Sequencing the genomes of 1000 actinobacteria strains.</title>
        <authorList>
            <person name="Klenk H.-P."/>
        </authorList>
    </citation>
    <scope>NUCLEOTIDE SEQUENCE [LARGE SCALE GENOMIC DNA]</scope>
    <source>
        <strain evidence="2 3">DSM 17163</strain>
    </source>
</reference>
<dbReference type="NCBIfam" id="NF005905">
    <property type="entry name" value="PRK07883.1-3"/>
    <property type="match status" value="1"/>
</dbReference>
<dbReference type="InterPro" id="IPR013520">
    <property type="entry name" value="Ribonucl_H"/>
</dbReference>
<dbReference type="InterPro" id="IPR006054">
    <property type="entry name" value="DnaQ"/>
</dbReference>
<accession>A0ABT9NJU5</accession>
<dbReference type="NCBIfam" id="NF005907">
    <property type="entry name" value="PRK07883.1-5"/>
    <property type="match status" value="1"/>
</dbReference>
<dbReference type="CDD" id="cd10434">
    <property type="entry name" value="GIY-YIG_UvrC_Cho"/>
    <property type="match status" value="1"/>
</dbReference>
<dbReference type="PANTHER" id="PTHR30562:SF1">
    <property type="entry name" value="UVRABC SYSTEM PROTEIN C"/>
    <property type="match status" value="1"/>
</dbReference>
<keyword evidence="2" id="KW-0548">Nucleotidyltransferase</keyword>
<keyword evidence="2" id="KW-0808">Transferase</keyword>
<dbReference type="InterPro" id="IPR035901">
    <property type="entry name" value="GIY-YIG_endonuc_sf"/>
</dbReference>
<dbReference type="InterPro" id="IPR036397">
    <property type="entry name" value="RNaseH_sf"/>
</dbReference>
<dbReference type="InterPro" id="IPR047296">
    <property type="entry name" value="GIY-YIG_UvrC_Cho"/>
</dbReference>
<gene>
    <name evidence="2" type="ORF">J2S70_001690</name>
</gene>
<dbReference type="NCBIfam" id="TIGR00573">
    <property type="entry name" value="dnaq"/>
    <property type="match status" value="1"/>
</dbReference>
<dbReference type="SUPFAM" id="SSF53098">
    <property type="entry name" value="Ribonuclease H-like"/>
    <property type="match status" value="1"/>
</dbReference>
<dbReference type="PANTHER" id="PTHR30562">
    <property type="entry name" value="UVRC/OXIDOREDUCTASE"/>
    <property type="match status" value="1"/>
</dbReference>